<dbReference type="InterPro" id="IPR029033">
    <property type="entry name" value="His_PPase_superfam"/>
</dbReference>
<dbReference type="GO" id="GO:0005829">
    <property type="term" value="C:cytosol"/>
    <property type="evidence" value="ECO:0007669"/>
    <property type="project" value="TreeGrafter"/>
</dbReference>
<dbReference type="Pfam" id="PF00300">
    <property type="entry name" value="His_Phos_1"/>
    <property type="match status" value="1"/>
</dbReference>
<dbReference type="Proteomes" id="UP000037751">
    <property type="component" value="Unassembled WGS sequence"/>
</dbReference>
<dbReference type="PIRSF" id="PIRSF000709">
    <property type="entry name" value="6PFK_2-Ptase"/>
    <property type="match status" value="1"/>
</dbReference>
<reference evidence="5 6" key="1">
    <citation type="submission" date="2015-07" db="EMBL/GenBank/DDBJ databases">
        <title>Draft Genome Sequence of Malassezia furfur CBS1878 and Malassezia pachydermatis CBS1879.</title>
        <authorList>
            <person name="Triana S."/>
            <person name="Ohm R."/>
            <person name="Gonzalez A."/>
            <person name="DeCock H."/>
            <person name="Restrepo S."/>
            <person name="Celis A."/>
        </authorList>
    </citation>
    <scope>NUCLEOTIDE SEQUENCE [LARGE SCALE GENOMIC DNA]</scope>
    <source>
        <strain evidence="5 6">CBS 1879</strain>
    </source>
</reference>
<dbReference type="OrthoDB" id="267323at2759"/>
<dbReference type="Gene3D" id="3.40.50.1240">
    <property type="entry name" value="Phosphoglycerate mutase-like"/>
    <property type="match status" value="1"/>
</dbReference>
<dbReference type="SMART" id="SM00855">
    <property type="entry name" value="PGAM"/>
    <property type="match status" value="1"/>
</dbReference>
<dbReference type="EMBL" id="LGAV01000001">
    <property type="protein sequence ID" value="KOS16420.1"/>
    <property type="molecule type" value="Genomic_DNA"/>
</dbReference>
<dbReference type="GO" id="GO:0004331">
    <property type="term" value="F:fructose-2,6-bisphosphate 2-phosphatase activity"/>
    <property type="evidence" value="ECO:0007669"/>
    <property type="project" value="TreeGrafter"/>
</dbReference>
<dbReference type="PANTHER" id="PTHR10606">
    <property type="entry name" value="6-PHOSPHOFRUCTO-2-KINASE/FRUCTOSE-2,6-BISPHOSPHATASE"/>
    <property type="match status" value="1"/>
</dbReference>
<evidence type="ECO:0000259" key="4">
    <source>
        <dbReference type="Pfam" id="PF01591"/>
    </source>
</evidence>
<dbReference type="FunFam" id="3.40.50.300:FF:000644">
    <property type="entry name" value="GpmB, Fructose-2,6-bisphosphatase"/>
    <property type="match status" value="1"/>
</dbReference>
<dbReference type="RefSeq" id="XP_017994052.1">
    <property type="nucleotide sequence ID" value="XM_018137505.1"/>
</dbReference>
<dbReference type="GeneID" id="28729381"/>
<dbReference type="SUPFAM" id="SSF53254">
    <property type="entry name" value="Phosphoglycerate mutase-like"/>
    <property type="match status" value="1"/>
</dbReference>
<feature type="compositionally biased region" description="Basic and acidic residues" evidence="3">
    <location>
        <begin position="483"/>
        <end position="494"/>
    </location>
</feature>
<dbReference type="GO" id="GO:0005524">
    <property type="term" value="F:ATP binding"/>
    <property type="evidence" value="ECO:0007669"/>
    <property type="project" value="UniProtKB-KW"/>
</dbReference>
<keyword evidence="5" id="KW-0808">Transferase</keyword>
<name>A0A0M8MYR8_9BASI</name>
<feature type="domain" description="6-phosphofructo-2-kinase" evidence="4">
    <location>
        <begin position="11"/>
        <end position="229"/>
    </location>
</feature>
<dbReference type="AlphaFoldDB" id="A0A0M8MYR8"/>
<dbReference type="Pfam" id="PF01591">
    <property type="entry name" value="6PF2K"/>
    <property type="match status" value="1"/>
</dbReference>
<evidence type="ECO:0000256" key="2">
    <source>
        <dbReference type="ARBA" id="ARBA00022840"/>
    </source>
</evidence>
<dbReference type="GO" id="GO:0006003">
    <property type="term" value="P:fructose 2,6-bisphosphate metabolic process"/>
    <property type="evidence" value="ECO:0007669"/>
    <property type="project" value="InterPro"/>
</dbReference>
<evidence type="ECO:0000256" key="3">
    <source>
        <dbReference type="SAM" id="MobiDB-lite"/>
    </source>
</evidence>
<dbReference type="STRING" id="77020.A0A0M8MYR8"/>
<comment type="caution">
    <text evidence="5">The sequence shown here is derived from an EMBL/GenBank/DDBJ whole genome shotgun (WGS) entry which is preliminary data.</text>
</comment>
<organism evidence="5 6">
    <name type="scientific">Malassezia pachydermatis</name>
    <dbReference type="NCBI Taxonomy" id="77020"/>
    <lineage>
        <taxon>Eukaryota</taxon>
        <taxon>Fungi</taxon>
        <taxon>Dikarya</taxon>
        <taxon>Basidiomycota</taxon>
        <taxon>Ustilaginomycotina</taxon>
        <taxon>Malasseziomycetes</taxon>
        <taxon>Malasseziales</taxon>
        <taxon>Malasseziaceae</taxon>
        <taxon>Malassezia</taxon>
    </lineage>
</organism>
<dbReference type="InterPro" id="IPR003094">
    <property type="entry name" value="6Pfruct_kin"/>
</dbReference>
<keyword evidence="5" id="KW-0418">Kinase</keyword>
<dbReference type="GO" id="GO:0003873">
    <property type="term" value="F:6-phosphofructo-2-kinase activity"/>
    <property type="evidence" value="ECO:0007669"/>
    <property type="project" value="InterPro"/>
</dbReference>
<gene>
    <name evidence="5" type="ORF">Malapachy_3025</name>
</gene>
<proteinExistence type="predicted"/>
<keyword evidence="6" id="KW-1185">Reference proteome</keyword>
<evidence type="ECO:0000313" key="5">
    <source>
        <dbReference type="EMBL" id="KOS16420.1"/>
    </source>
</evidence>
<evidence type="ECO:0000313" key="6">
    <source>
        <dbReference type="Proteomes" id="UP000037751"/>
    </source>
</evidence>
<dbReference type="InterPro" id="IPR013078">
    <property type="entry name" value="His_Pase_superF_clade-1"/>
</dbReference>
<dbReference type="Gene3D" id="3.40.50.300">
    <property type="entry name" value="P-loop containing nucleotide triphosphate hydrolases"/>
    <property type="match status" value="1"/>
</dbReference>
<dbReference type="InterPro" id="IPR013079">
    <property type="entry name" value="6Phosfructo_kin"/>
</dbReference>
<dbReference type="PRINTS" id="PR00991">
    <property type="entry name" value="6PFRUCTKNASE"/>
</dbReference>
<keyword evidence="1" id="KW-0547">Nucleotide-binding</keyword>
<dbReference type="SUPFAM" id="SSF52540">
    <property type="entry name" value="P-loop containing nucleoside triphosphate hydrolases"/>
    <property type="match status" value="1"/>
</dbReference>
<dbReference type="InterPro" id="IPR027417">
    <property type="entry name" value="P-loop_NTPase"/>
</dbReference>
<dbReference type="PANTHER" id="PTHR10606:SF39">
    <property type="entry name" value="6-PHOSPHOFRUCTO-2-KINASE_FRUCTOSE-2,6-BISPHOSPHATASE YLR345W-RELATED"/>
    <property type="match status" value="1"/>
</dbReference>
<dbReference type="GO" id="GO:0006000">
    <property type="term" value="P:fructose metabolic process"/>
    <property type="evidence" value="ECO:0007669"/>
    <property type="project" value="InterPro"/>
</dbReference>
<keyword evidence="2" id="KW-0067">ATP-binding</keyword>
<accession>A0A0M8MYR8</accession>
<sequence length="517" mass="60282">MAPPLYTTQSGRLWHAGQILIMTVGLPGRGKTHLAHAIQRYLRWLGVRCQVFNLANMRRDLLGSVKDLPADYFGDGCRAEEETLALREQVTTKITEKIAAFFEDGGQVAVYDANNSTKERRSLIRERFEKELNVQIMFVECLCDDPKIVERNIRSMHRFNPDYRGWKLEDVKKHFSDRISRHEMDYQPIDTTTAAHIQLHNFGQRVVVNNVKGYLQNRIVFFLMNMHNEDRTIYFARAGEALIEHLYKADAELSSLGHEYAQRLCEFMMMRRSHDNAVDEDKPTLSQEHTVSYISSHDENDVPFEFEETEREFQVWCSTRKRSENTAAPFRDYDVRIIEWSRLAEMNPGVVDGMSEEEILSRFPKYHEEQKKDPYTFRFPRAESYHDLAIRLEPVILELERVRKDVLIIAQSSVLRCLIAYLQGNKPTEIPFIQVREGDLVEVHPQAFGVATRVYSFWNPEKEREKRDIEFATRAAMAIAQQRAEKERQSKVGQEEEDLESSTVTEMAAQMEKTISL</sequence>
<feature type="region of interest" description="Disordered" evidence="3">
    <location>
        <begin position="482"/>
        <end position="517"/>
    </location>
</feature>
<evidence type="ECO:0000256" key="1">
    <source>
        <dbReference type="ARBA" id="ARBA00022741"/>
    </source>
</evidence>
<protein>
    <submittedName>
        <fullName evidence="5">6-phosphofructo-2-kinase</fullName>
    </submittedName>
</protein>
<dbReference type="VEuPathDB" id="FungiDB:Malapachy_3025"/>